<feature type="compositionally biased region" description="Basic and acidic residues" evidence="1">
    <location>
        <begin position="17"/>
        <end position="30"/>
    </location>
</feature>
<feature type="compositionally biased region" description="Low complexity" evidence="1">
    <location>
        <begin position="64"/>
        <end position="77"/>
    </location>
</feature>
<dbReference type="AlphaFoldDB" id="A0A4D4MMY6"/>
<evidence type="ECO:0000313" key="5">
    <source>
        <dbReference type="Proteomes" id="UP000302139"/>
    </source>
</evidence>
<dbReference type="EMBL" id="BJHX01000001">
    <property type="protein sequence ID" value="GDY66364.1"/>
    <property type="molecule type" value="Genomic_DNA"/>
</dbReference>
<dbReference type="EMBL" id="BJHY01000001">
    <property type="protein sequence ID" value="GDY73410.1"/>
    <property type="molecule type" value="Genomic_DNA"/>
</dbReference>
<dbReference type="Proteomes" id="UP000302139">
    <property type="component" value="Unassembled WGS sequence"/>
</dbReference>
<evidence type="ECO:0000313" key="3">
    <source>
        <dbReference type="EMBL" id="GDY73410.1"/>
    </source>
</evidence>
<comment type="caution">
    <text evidence="3">The sequence shown here is derived from an EMBL/GenBank/DDBJ whole genome shotgun (WGS) entry which is preliminary data.</text>
</comment>
<evidence type="ECO:0000313" key="2">
    <source>
        <dbReference type="EMBL" id="GDY66364.1"/>
    </source>
</evidence>
<sequence length="77" mass="8383">MVSAVGPSQQLVDGPADDQREYERAADDDQRSQYVLHACERNRPGGLMNLFTLPGPGYRRRPGRPSGVPVRAGTMAS</sequence>
<reference evidence="2 5" key="2">
    <citation type="submission" date="2019-04" db="EMBL/GenBank/DDBJ databases">
        <title>Draft genome sequences of Streptomyces avermitilis NBRC 14893.</title>
        <authorList>
            <person name="Komaki H."/>
            <person name="Tamura T."/>
            <person name="Hosoyama A."/>
        </authorList>
    </citation>
    <scope>NUCLEOTIDE SEQUENCE [LARGE SCALE GENOMIC DNA]</scope>
    <source>
        <strain evidence="2 5">NBRC 14893</strain>
    </source>
</reference>
<feature type="compositionally biased region" description="Polar residues" evidence="1">
    <location>
        <begin position="1"/>
        <end position="11"/>
    </location>
</feature>
<name>A0A4D4MMY6_STRAX</name>
<evidence type="ECO:0000256" key="1">
    <source>
        <dbReference type="SAM" id="MobiDB-lite"/>
    </source>
</evidence>
<gene>
    <name evidence="2" type="ORF">SAV14893_057570</name>
    <name evidence="3" type="ORF">SAV31267_028950</name>
</gene>
<proteinExistence type="predicted"/>
<protein>
    <submittedName>
        <fullName evidence="3">Uncharacterized protein</fullName>
    </submittedName>
</protein>
<dbReference type="Proteomes" id="UP000299211">
    <property type="component" value="Unassembled WGS sequence"/>
</dbReference>
<feature type="region of interest" description="Disordered" evidence="1">
    <location>
        <begin position="54"/>
        <end position="77"/>
    </location>
</feature>
<organism evidence="3 4">
    <name type="scientific">Streptomyces avermitilis</name>
    <dbReference type="NCBI Taxonomy" id="33903"/>
    <lineage>
        <taxon>Bacteria</taxon>
        <taxon>Bacillati</taxon>
        <taxon>Actinomycetota</taxon>
        <taxon>Actinomycetes</taxon>
        <taxon>Kitasatosporales</taxon>
        <taxon>Streptomycetaceae</taxon>
        <taxon>Streptomyces</taxon>
    </lineage>
</organism>
<feature type="region of interest" description="Disordered" evidence="1">
    <location>
        <begin position="1"/>
        <end position="30"/>
    </location>
</feature>
<evidence type="ECO:0000313" key="4">
    <source>
        <dbReference type="Proteomes" id="UP000299211"/>
    </source>
</evidence>
<reference evidence="3 4" key="1">
    <citation type="submission" date="2019-04" db="EMBL/GenBank/DDBJ databases">
        <title>Draft genome sequences of Streptomyces avermitilis ATCC 31267.</title>
        <authorList>
            <person name="Komaki H."/>
            <person name="Tamura T."/>
            <person name="Hosoyama A."/>
        </authorList>
    </citation>
    <scope>NUCLEOTIDE SEQUENCE [LARGE SCALE GENOMIC DNA]</scope>
    <source>
        <strain evidence="3 4">ATCC 31267</strain>
    </source>
</reference>
<accession>A0A4D4MMY6</accession>